<dbReference type="AlphaFoldDB" id="A0A173M6M3"/>
<comment type="caution">
    <text evidence="1">The sequence shown here is derived from an EMBL/GenBank/DDBJ whole genome shotgun (WGS) entry which is preliminary data.</text>
</comment>
<evidence type="ECO:0000313" key="1">
    <source>
        <dbReference type="EMBL" id="GFO52169.1"/>
    </source>
</evidence>
<evidence type="ECO:0000313" key="2">
    <source>
        <dbReference type="Proteomes" id="UP000504756"/>
    </source>
</evidence>
<organism evidence="1 2">
    <name type="scientific">Lactococcus garvieae</name>
    <dbReference type="NCBI Taxonomy" id="1363"/>
    <lineage>
        <taxon>Bacteria</taxon>
        <taxon>Bacillati</taxon>
        <taxon>Bacillota</taxon>
        <taxon>Bacilli</taxon>
        <taxon>Lactobacillales</taxon>
        <taxon>Streptococcaceae</taxon>
        <taxon>Lactococcus</taxon>
    </lineage>
</organism>
<dbReference type="RefSeq" id="WP_003133222.1">
    <property type="nucleotide sequence ID" value="NZ_AP027239.1"/>
</dbReference>
<protein>
    <submittedName>
        <fullName evidence="1">Uncharacterized protein</fullName>
    </submittedName>
</protein>
<proteinExistence type="predicted"/>
<dbReference type="Proteomes" id="UP000504756">
    <property type="component" value="Unassembled WGS sequence"/>
</dbReference>
<sequence length="62" mass="7477">MLNQDAVNKLSKEDKKEFDKLNAEYDELWRNKMRMTDDLSRKRMDINSRIAQFCTDHKLLKG</sequence>
<dbReference type="EMBL" id="BLXU01000008">
    <property type="protein sequence ID" value="GFO52169.1"/>
    <property type="molecule type" value="Genomic_DNA"/>
</dbReference>
<gene>
    <name evidence="1" type="ORF">ikelab_14440</name>
</gene>
<reference evidence="1 2" key="1">
    <citation type="submission" date="2020-06" db="EMBL/GenBank/DDBJ databases">
        <title>Draft genome sequence of Lactic acid bacteria from Okinawan-style tofu.</title>
        <authorList>
            <person name="Takara I."/>
            <person name="Ikematsu S."/>
        </authorList>
    </citation>
    <scope>NUCLEOTIDE SEQUENCE [LARGE SCALE GENOMIC DNA]</scope>
    <source>
        <strain evidence="2">lg38</strain>
    </source>
</reference>
<name>A0A173M6M3_9LACT</name>
<accession>A0A173M6M3</accession>